<dbReference type="InterPro" id="IPR011257">
    <property type="entry name" value="DNA_glycosylase"/>
</dbReference>
<comment type="caution">
    <text evidence="6">The sequence shown here is derived from an EMBL/GenBank/DDBJ whole genome shotgun (WGS) entry which is preliminary data.</text>
</comment>
<organism evidence="6 7">
    <name type="scientific">Enterococcus florum</name>
    <dbReference type="NCBI Taxonomy" id="2480627"/>
    <lineage>
        <taxon>Bacteria</taxon>
        <taxon>Bacillati</taxon>
        <taxon>Bacillota</taxon>
        <taxon>Bacilli</taxon>
        <taxon>Lactobacillales</taxon>
        <taxon>Enterococcaceae</taxon>
        <taxon>Enterococcus</taxon>
    </lineage>
</organism>
<dbReference type="RefSeq" id="WP_175580145.1">
    <property type="nucleotide sequence ID" value="NZ_BJCC01000034.1"/>
</dbReference>
<keyword evidence="7" id="KW-1185">Reference proteome</keyword>
<dbReference type="InterPro" id="IPR003265">
    <property type="entry name" value="HhH-GPD_domain"/>
</dbReference>
<dbReference type="Gene3D" id="1.10.340.30">
    <property type="entry name" value="Hypothetical protein, domain 2"/>
    <property type="match status" value="1"/>
</dbReference>
<keyword evidence="1" id="KW-0004">4Fe-4S</keyword>
<evidence type="ECO:0000256" key="1">
    <source>
        <dbReference type="ARBA" id="ARBA00022485"/>
    </source>
</evidence>
<evidence type="ECO:0000256" key="2">
    <source>
        <dbReference type="ARBA" id="ARBA00022723"/>
    </source>
</evidence>
<keyword evidence="4" id="KW-0411">Iron-sulfur</keyword>
<dbReference type="PIRSF" id="PIRSF001435">
    <property type="entry name" value="Nth"/>
    <property type="match status" value="1"/>
</dbReference>
<reference evidence="7" key="1">
    <citation type="submission" date="2019-02" db="EMBL/GenBank/DDBJ databases">
        <title>Draft genome sequence of Enterococcus sp. Gos25-1.</title>
        <authorList>
            <person name="Tanaka N."/>
            <person name="Shiwa Y."/>
            <person name="Fujita N."/>
        </authorList>
    </citation>
    <scope>NUCLEOTIDE SEQUENCE [LARGE SCALE GENOMIC DNA]</scope>
    <source>
        <strain evidence="7">Gos25-1</strain>
    </source>
</reference>
<evidence type="ECO:0000313" key="7">
    <source>
        <dbReference type="Proteomes" id="UP000290567"/>
    </source>
</evidence>
<dbReference type="SMART" id="SM00478">
    <property type="entry name" value="ENDO3c"/>
    <property type="match status" value="1"/>
</dbReference>
<accession>A0A4P5PH35</accession>
<dbReference type="AlphaFoldDB" id="A0A4P5PH35"/>
<dbReference type="GO" id="GO:0006284">
    <property type="term" value="P:base-excision repair"/>
    <property type="evidence" value="ECO:0007669"/>
    <property type="project" value="InterPro"/>
</dbReference>
<dbReference type="Pfam" id="PF00730">
    <property type="entry name" value="HhH-GPD"/>
    <property type="match status" value="1"/>
</dbReference>
<name>A0A4P5PH35_9ENTE</name>
<sequence>MKKRIVNLEELYTKMEQQMSERRWWDTDDPWEIMIGAILVQNTNWKNVDYSLVNLKEATDFEPRFMLGLDLADLQRLIRPSGFYKNKSQTIQALLQWTETYGFDLERIKQKKQEILREELLAIKGVGFETADVLLVFIFEKIAFIADRYAQRLFQRLGVEQVLNYQKLQSIILLPESFTTSQAQKLHGWIVEYGQLYLRNEVTWANGFLKDFQLKWTVEK</sequence>
<keyword evidence="3" id="KW-0408">Iron</keyword>
<dbReference type="GO" id="GO:0004519">
    <property type="term" value="F:endonuclease activity"/>
    <property type="evidence" value="ECO:0007669"/>
    <property type="project" value="UniProtKB-KW"/>
</dbReference>
<dbReference type="PANTHER" id="PTHR10359">
    <property type="entry name" value="A/G-SPECIFIC ADENINE GLYCOSYLASE/ENDONUCLEASE III"/>
    <property type="match status" value="1"/>
</dbReference>
<keyword evidence="6" id="KW-0378">Hydrolase</keyword>
<dbReference type="CDD" id="cd00056">
    <property type="entry name" value="ENDO3c"/>
    <property type="match status" value="1"/>
</dbReference>
<dbReference type="EMBL" id="BJCC01000034">
    <property type="protein sequence ID" value="GCF95638.1"/>
    <property type="molecule type" value="Genomic_DNA"/>
</dbReference>
<evidence type="ECO:0000256" key="3">
    <source>
        <dbReference type="ARBA" id="ARBA00023004"/>
    </source>
</evidence>
<evidence type="ECO:0000313" key="6">
    <source>
        <dbReference type="EMBL" id="GCF95638.1"/>
    </source>
</evidence>
<dbReference type="PANTHER" id="PTHR10359:SF19">
    <property type="entry name" value="DNA REPAIR GLYCOSYLASE MJ1434-RELATED"/>
    <property type="match status" value="1"/>
</dbReference>
<keyword evidence="6" id="KW-0540">Nuclease</keyword>
<gene>
    <name evidence="6" type="ORF">NRIC_35290</name>
</gene>
<proteinExistence type="predicted"/>
<feature type="domain" description="HhH-GPD" evidence="5">
    <location>
        <begin position="39"/>
        <end position="196"/>
    </location>
</feature>
<keyword evidence="6" id="KW-0255">Endonuclease</keyword>
<dbReference type="GO" id="GO:0046872">
    <property type="term" value="F:metal ion binding"/>
    <property type="evidence" value="ECO:0007669"/>
    <property type="project" value="UniProtKB-KW"/>
</dbReference>
<dbReference type="SUPFAM" id="SSF48150">
    <property type="entry name" value="DNA-glycosylase"/>
    <property type="match status" value="1"/>
</dbReference>
<protein>
    <submittedName>
        <fullName evidence="6">Endonuclease III</fullName>
    </submittedName>
</protein>
<evidence type="ECO:0000259" key="5">
    <source>
        <dbReference type="SMART" id="SM00478"/>
    </source>
</evidence>
<keyword evidence="2" id="KW-0479">Metal-binding</keyword>
<dbReference type="GO" id="GO:0051539">
    <property type="term" value="F:4 iron, 4 sulfur cluster binding"/>
    <property type="evidence" value="ECO:0007669"/>
    <property type="project" value="UniProtKB-KW"/>
</dbReference>
<evidence type="ECO:0000256" key="4">
    <source>
        <dbReference type="ARBA" id="ARBA00023014"/>
    </source>
</evidence>
<dbReference type="Proteomes" id="UP000290567">
    <property type="component" value="Unassembled WGS sequence"/>
</dbReference>